<protein>
    <submittedName>
        <fullName evidence="5">HlyD family efflux transporter periplasmic adaptor subunit</fullName>
    </submittedName>
</protein>
<reference evidence="5" key="1">
    <citation type="submission" date="2020-08" db="EMBL/GenBank/DDBJ databases">
        <title>Genome public.</title>
        <authorList>
            <person name="Liu C."/>
            <person name="Sun Q."/>
        </authorList>
    </citation>
    <scope>NUCLEOTIDE SEQUENCE</scope>
    <source>
        <strain evidence="5">NSJ-64</strain>
    </source>
</reference>
<dbReference type="Pfam" id="PF25990">
    <property type="entry name" value="Beta-barrel_YknX"/>
    <property type="match status" value="1"/>
</dbReference>
<evidence type="ECO:0000256" key="1">
    <source>
        <dbReference type="ARBA" id="ARBA00004196"/>
    </source>
</evidence>
<dbReference type="Proteomes" id="UP000623678">
    <property type="component" value="Unassembled WGS sequence"/>
</dbReference>
<dbReference type="Gene3D" id="1.10.287.470">
    <property type="entry name" value="Helix hairpin bin"/>
    <property type="match status" value="1"/>
</dbReference>
<organism evidence="5 6">
    <name type="scientific">Youxingia wuxianensis</name>
    <dbReference type="NCBI Taxonomy" id="2763678"/>
    <lineage>
        <taxon>Bacteria</taxon>
        <taxon>Bacillati</taxon>
        <taxon>Bacillota</taxon>
        <taxon>Clostridia</taxon>
        <taxon>Eubacteriales</taxon>
        <taxon>Oscillospiraceae</taxon>
        <taxon>Youxingia</taxon>
    </lineage>
</organism>
<accession>A0A926ENY4</accession>
<evidence type="ECO:0000256" key="2">
    <source>
        <dbReference type="ARBA" id="ARBA00023054"/>
    </source>
</evidence>
<dbReference type="EMBL" id="JACRTD010000001">
    <property type="protein sequence ID" value="MBC8584032.1"/>
    <property type="molecule type" value="Genomic_DNA"/>
</dbReference>
<dbReference type="PANTHER" id="PTHR32347">
    <property type="entry name" value="EFFLUX SYSTEM COMPONENT YKNX-RELATED"/>
    <property type="match status" value="1"/>
</dbReference>
<dbReference type="RefSeq" id="WP_262393890.1">
    <property type="nucleotide sequence ID" value="NZ_JACRTD010000001.1"/>
</dbReference>
<keyword evidence="6" id="KW-1185">Reference proteome</keyword>
<feature type="domain" description="YknX-like beta-barrel" evidence="4">
    <location>
        <begin position="346"/>
        <end position="428"/>
    </location>
</feature>
<evidence type="ECO:0000313" key="5">
    <source>
        <dbReference type="EMBL" id="MBC8584032.1"/>
    </source>
</evidence>
<evidence type="ECO:0000256" key="3">
    <source>
        <dbReference type="SAM" id="Coils"/>
    </source>
</evidence>
<keyword evidence="2 3" id="KW-0175">Coiled coil</keyword>
<evidence type="ECO:0000259" key="4">
    <source>
        <dbReference type="Pfam" id="PF25990"/>
    </source>
</evidence>
<dbReference type="AlphaFoldDB" id="A0A926ENY4"/>
<dbReference type="GO" id="GO:0030313">
    <property type="term" value="C:cell envelope"/>
    <property type="evidence" value="ECO:0007669"/>
    <property type="project" value="UniProtKB-SubCell"/>
</dbReference>
<feature type="coiled-coil region" evidence="3">
    <location>
        <begin position="133"/>
        <end position="315"/>
    </location>
</feature>
<sequence>MIAEKVKMPKLSKKAKKRIITCTVIAAAAVVIFMMIRSGGKGVGGVPTMTLEPMTLANTVNLTGTIESDESMNVYSTSTELVKEINVEVGDRVEAGDILAQLDTQELELTVAKTRASVNQAAQSAQLSLSMSEKAYNNAKQNLEDELNSALLSAEANLRRAQQELNDARRDYNDNKDDQEYADSIMQQAERKLDRARDAMKDAEREWKKAGEPATGEIAEKYEKAEEEYQAAYKEWMDADTEYGGEVSGIKKTYRNARIDYENALAQRDAAQRSVQEALEEAKDNVTANKIRADLTAEQLDLQLMEKRLEDATIKSPISGTVTAVYAKQGMPGSGLLFVVENTDDLIIKTTIKEYDVASVQQGMPATIKTDGTGEEVFDGEVSMISPVAVKDAQGNTKTDAGVEFDTQIKITSPNSGLKVGMHTRMTIIVQQKDNVYGVPYDAVVTNPDGTNSIYIAQPAEEGKYIAVAVPVTVGMESDFYSEISSDQIKDGDLVITDTSTVIPGSEIILANSPITSEAAVE</sequence>
<dbReference type="Gene3D" id="2.40.50.100">
    <property type="match status" value="1"/>
</dbReference>
<proteinExistence type="predicted"/>
<name>A0A926ENY4_9FIRM</name>
<dbReference type="PRINTS" id="PR01490">
    <property type="entry name" value="RTXTOXIND"/>
</dbReference>
<gene>
    <name evidence="5" type="ORF">H8705_00325</name>
</gene>
<comment type="caution">
    <text evidence="5">The sequence shown here is derived from an EMBL/GenBank/DDBJ whole genome shotgun (WGS) entry which is preliminary data.</text>
</comment>
<dbReference type="Gene3D" id="2.40.30.170">
    <property type="match status" value="1"/>
</dbReference>
<dbReference type="PANTHER" id="PTHR32347:SF14">
    <property type="entry name" value="EFFLUX SYSTEM COMPONENT YKNX-RELATED"/>
    <property type="match status" value="1"/>
</dbReference>
<dbReference type="InterPro" id="IPR058636">
    <property type="entry name" value="Beta-barrel_YknX"/>
</dbReference>
<evidence type="ECO:0000313" key="6">
    <source>
        <dbReference type="Proteomes" id="UP000623678"/>
    </source>
</evidence>
<dbReference type="InterPro" id="IPR050465">
    <property type="entry name" value="UPF0194_transport"/>
</dbReference>
<comment type="subcellular location">
    <subcellularLocation>
        <location evidence="1">Cell envelope</location>
    </subcellularLocation>
</comment>